<evidence type="ECO:0000256" key="2">
    <source>
        <dbReference type="ARBA" id="ARBA00008929"/>
    </source>
</evidence>
<feature type="transmembrane region" description="Helical" evidence="7">
    <location>
        <begin position="310"/>
        <end position="327"/>
    </location>
</feature>
<evidence type="ECO:0000256" key="5">
    <source>
        <dbReference type="ARBA" id="ARBA00022989"/>
    </source>
</evidence>
<feature type="transmembrane region" description="Helical" evidence="7">
    <location>
        <begin position="154"/>
        <end position="173"/>
    </location>
</feature>
<dbReference type="GO" id="GO:0005886">
    <property type="term" value="C:plasma membrane"/>
    <property type="evidence" value="ECO:0007669"/>
    <property type="project" value="UniProtKB-SubCell"/>
</dbReference>
<keyword evidence="3" id="KW-1003">Cell membrane</keyword>
<dbReference type="AlphaFoldDB" id="A0AAU8M2B5"/>
<dbReference type="PANTHER" id="PTHR34856:SF2">
    <property type="entry name" value="PROTEIN NRFD"/>
    <property type="match status" value="1"/>
</dbReference>
<evidence type="ECO:0000256" key="6">
    <source>
        <dbReference type="ARBA" id="ARBA00023136"/>
    </source>
</evidence>
<sequence>MTTTTQPASVFQKSIAFSRDFCMYTIKGGKVYYSWLLFLSFFVLVGLVTTFIQMTTGLVVTGASDQIVWELFVSNFIHCPSIASAAVLVVTPAYIYKRKDMKQLAVIGEAIAMVFVIIGLTFIMFHMGRPDRSWHAIPVIGIFNFPSSVLTYDIIVLNVYLVLNAVAVFYYLYKHYVGQPLNTTFYTPLIWFAVAWGPFIHIITAFILSSNAQIAVWHSALMPFSFLAMAAAAGPGLVIVTLLVIRKFTKLEVKDSVIDFFSQVIIWGVGALILMFAVEFFTELYPATHHAAPLEYAINGHNGMNPYGPWFWSIMTIFVVQFFLLCIKKVRKSYNFMLPLLCISVFLSVLFEKPSVLIFPAFSPTPLGEYAIYRPTLIEIFNVLFVWAGGFILLTMVLKGVVGVLVGDVQDSSVAVEGGAK</sequence>
<dbReference type="EMBL" id="CP159373">
    <property type="protein sequence ID" value="XCN75335.1"/>
    <property type="molecule type" value="Genomic_DNA"/>
</dbReference>
<protein>
    <submittedName>
        <fullName evidence="8">NrfD/PsrC family molybdoenzyme membrane anchor subunit</fullName>
    </submittedName>
</protein>
<feature type="transmembrane region" description="Helical" evidence="7">
    <location>
        <begin position="185"/>
        <end position="208"/>
    </location>
</feature>
<reference evidence="8" key="2">
    <citation type="submission" date="2024-06" db="EMBL/GenBank/DDBJ databases">
        <authorList>
            <person name="Plum-Jensen L.E."/>
            <person name="Schramm A."/>
            <person name="Marshall I.P.G."/>
        </authorList>
    </citation>
    <scope>NUCLEOTIDE SEQUENCE</scope>
    <source>
        <strain evidence="8">Rat1</strain>
    </source>
</reference>
<dbReference type="Gene3D" id="1.20.1630.10">
    <property type="entry name" value="Formate dehydrogenase/DMSO reductase domain"/>
    <property type="match status" value="1"/>
</dbReference>
<feature type="transmembrane region" description="Helical" evidence="7">
    <location>
        <begin position="257"/>
        <end position="278"/>
    </location>
</feature>
<evidence type="ECO:0000256" key="3">
    <source>
        <dbReference type="ARBA" id="ARBA00022475"/>
    </source>
</evidence>
<feature type="transmembrane region" description="Helical" evidence="7">
    <location>
        <begin position="220"/>
        <end position="245"/>
    </location>
</feature>
<organism evidence="8">
    <name type="scientific">Candidatus Electrothrix aestuarii</name>
    <dbReference type="NCBI Taxonomy" id="3062594"/>
    <lineage>
        <taxon>Bacteria</taxon>
        <taxon>Pseudomonadati</taxon>
        <taxon>Thermodesulfobacteriota</taxon>
        <taxon>Desulfobulbia</taxon>
        <taxon>Desulfobulbales</taxon>
        <taxon>Desulfobulbaceae</taxon>
        <taxon>Candidatus Electrothrix</taxon>
    </lineage>
</organism>
<keyword evidence="6 7" id="KW-0472">Membrane</keyword>
<proteinExistence type="inferred from homology"/>
<dbReference type="PANTHER" id="PTHR34856">
    <property type="entry name" value="PROTEIN NRFD"/>
    <property type="match status" value="1"/>
</dbReference>
<dbReference type="KEGG" id="eaj:Q3M24_11595"/>
<evidence type="ECO:0000256" key="7">
    <source>
        <dbReference type="SAM" id="Phobius"/>
    </source>
</evidence>
<evidence type="ECO:0000256" key="1">
    <source>
        <dbReference type="ARBA" id="ARBA00004651"/>
    </source>
</evidence>
<comment type="subcellular location">
    <subcellularLocation>
        <location evidence="1">Cell membrane</location>
        <topology evidence="1">Multi-pass membrane protein</topology>
    </subcellularLocation>
</comment>
<gene>
    <name evidence="8" type="primary">nrfD</name>
    <name evidence="8" type="ORF">Q3M24_11595</name>
</gene>
<feature type="transmembrane region" description="Helical" evidence="7">
    <location>
        <begin position="72"/>
        <end position="95"/>
    </location>
</feature>
<reference evidence="8" key="1">
    <citation type="journal article" date="2024" name="Syst. Appl. Microbiol.">
        <title>First single-strain enrichments of Electrothrix cable bacteria, description of E. aestuarii sp. nov. and E. rattekaaiensis sp. nov., and proposal of a cable bacteria taxonomy following the rules of the SeqCode.</title>
        <authorList>
            <person name="Plum-Jensen L.E."/>
            <person name="Schramm A."/>
            <person name="Marshall I.P.G."/>
        </authorList>
    </citation>
    <scope>NUCLEOTIDE SEQUENCE</scope>
    <source>
        <strain evidence="8">Rat1</strain>
    </source>
</reference>
<keyword evidence="5 7" id="KW-1133">Transmembrane helix</keyword>
<dbReference type="InterPro" id="IPR005614">
    <property type="entry name" value="NrfD-like"/>
</dbReference>
<dbReference type="InterPro" id="IPR052049">
    <property type="entry name" value="Electron_transfer_protein"/>
</dbReference>
<feature type="transmembrane region" description="Helical" evidence="7">
    <location>
        <begin position="334"/>
        <end position="351"/>
    </location>
</feature>
<feature type="transmembrane region" description="Helical" evidence="7">
    <location>
        <begin position="31"/>
        <end position="52"/>
    </location>
</feature>
<accession>A0AAU8M2B5</accession>
<comment type="similarity">
    <text evidence="2">Belongs to the NrfD family.</text>
</comment>
<evidence type="ECO:0000313" key="8">
    <source>
        <dbReference type="EMBL" id="XCN75335.1"/>
    </source>
</evidence>
<feature type="transmembrane region" description="Helical" evidence="7">
    <location>
        <begin position="371"/>
        <end position="394"/>
    </location>
</feature>
<dbReference type="Pfam" id="PF03916">
    <property type="entry name" value="NrfD"/>
    <property type="match status" value="1"/>
</dbReference>
<keyword evidence="4 7" id="KW-0812">Transmembrane</keyword>
<evidence type="ECO:0000256" key="4">
    <source>
        <dbReference type="ARBA" id="ARBA00022692"/>
    </source>
</evidence>
<feature type="transmembrane region" description="Helical" evidence="7">
    <location>
        <begin position="104"/>
        <end position="125"/>
    </location>
</feature>
<name>A0AAU8M2B5_9BACT</name>